<evidence type="ECO:0000256" key="6">
    <source>
        <dbReference type="ARBA" id="ARBA00022989"/>
    </source>
</evidence>
<evidence type="ECO:0000256" key="1">
    <source>
        <dbReference type="ARBA" id="ARBA00004651"/>
    </source>
</evidence>
<accession>A0A494Z323</accession>
<dbReference type="InterPro" id="IPR051328">
    <property type="entry name" value="T7SS_ABC-Transporter"/>
</dbReference>
<protein>
    <recommendedName>
        <fullName evidence="3">Type VII secretion system accessory factor EsaA</fullName>
    </recommendedName>
</protein>
<feature type="transmembrane region" description="Helical" evidence="12">
    <location>
        <begin position="1103"/>
        <end position="1125"/>
    </location>
</feature>
<evidence type="ECO:0000313" key="13">
    <source>
        <dbReference type="EMBL" id="RKQ16837.1"/>
    </source>
</evidence>
<reference evidence="13 14" key="1">
    <citation type="journal article" date="2015" name="Antonie Van Leeuwenhoek">
        <title>Oceanobacillus bengalensis sp. nov., a bacterium isolated from seawater of the Bay of Bengal.</title>
        <authorList>
            <person name="Yongchang O."/>
            <person name="Xiang W."/>
            <person name="Wang G."/>
        </authorList>
    </citation>
    <scope>NUCLEOTIDE SEQUENCE [LARGE SCALE GENOMIC DNA]</scope>
    <source>
        <strain evidence="13 14">MCCC 1K00260</strain>
    </source>
</reference>
<dbReference type="InterPro" id="IPR023838">
    <property type="entry name" value="T7SS_EsaA"/>
</dbReference>
<dbReference type="Gene3D" id="3.40.1710.10">
    <property type="entry name" value="abc type-2 transporter like domain"/>
    <property type="match status" value="1"/>
</dbReference>
<evidence type="ECO:0000256" key="3">
    <source>
        <dbReference type="ARBA" id="ARBA00020819"/>
    </source>
</evidence>
<feature type="transmembrane region" description="Helical" evidence="12">
    <location>
        <begin position="1183"/>
        <end position="1204"/>
    </location>
</feature>
<keyword evidence="7" id="KW-0843">Virulence</keyword>
<evidence type="ECO:0000256" key="4">
    <source>
        <dbReference type="ARBA" id="ARBA00022475"/>
    </source>
</evidence>
<evidence type="ECO:0000256" key="7">
    <source>
        <dbReference type="ARBA" id="ARBA00023026"/>
    </source>
</evidence>
<feature type="coiled-coil region" evidence="10">
    <location>
        <begin position="831"/>
        <end position="886"/>
    </location>
</feature>
<dbReference type="EMBL" id="RBZO01000007">
    <property type="protein sequence ID" value="RKQ16837.1"/>
    <property type="molecule type" value="Genomic_DNA"/>
</dbReference>
<feature type="transmembrane region" description="Helical" evidence="12">
    <location>
        <begin position="1132"/>
        <end position="1152"/>
    </location>
</feature>
<dbReference type="Proteomes" id="UP000281813">
    <property type="component" value="Unassembled WGS sequence"/>
</dbReference>
<gene>
    <name evidence="13" type="primary">esaA</name>
    <name evidence="13" type="ORF">D8M05_06175</name>
</gene>
<evidence type="ECO:0000256" key="12">
    <source>
        <dbReference type="SAM" id="Phobius"/>
    </source>
</evidence>
<feature type="compositionally biased region" description="Basic and acidic residues" evidence="11">
    <location>
        <begin position="560"/>
        <end position="569"/>
    </location>
</feature>
<evidence type="ECO:0000256" key="9">
    <source>
        <dbReference type="ARBA" id="ARBA00046722"/>
    </source>
</evidence>
<evidence type="ECO:0000256" key="2">
    <source>
        <dbReference type="ARBA" id="ARBA00008338"/>
    </source>
</evidence>
<dbReference type="RefSeq" id="WP_121129722.1">
    <property type="nucleotide sequence ID" value="NZ_JBHUFK010000033.1"/>
</dbReference>
<evidence type="ECO:0000313" key="14">
    <source>
        <dbReference type="Proteomes" id="UP000281813"/>
    </source>
</evidence>
<keyword evidence="5 12" id="KW-0812">Transmembrane</keyword>
<organism evidence="13 14">
    <name type="scientific">Oceanobacillus bengalensis</name>
    <dbReference type="NCBI Taxonomy" id="1435466"/>
    <lineage>
        <taxon>Bacteria</taxon>
        <taxon>Bacillati</taxon>
        <taxon>Bacillota</taxon>
        <taxon>Bacilli</taxon>
        <taxon>Bacillales</taxon>
        <taxon>Bacillaceae</taxon>
        <taxon>Oceanobacillus</taxon>
    </lineage>
</organism>
<evidence type="ECO:0000256" key="5">
    <source>
        <dbReference type="ARBA" id="ARBA00022692"/>
    </source>
</evidence>
<dbReference type="NCBIfam" id="TIGR03929">
    <property type="entry name" value="T7_esaA_Nterm"/>
    <property type="match status" value="1"/>
</dbReference>
<proteinExistence type="inferred from homology"/>
<keyword evidence="14" id="KW-1185">Reference proteome</keyword>
<evidence type="ECO:0000256" key="8">
    <source>
        <dbReference type="ARBA" id="ARBA00023136"/>
    </source>
</evidence>
<comment type="similarity">
    <text evidence="2">Belongs to the EsaA family.</text>
</comment>
<comment type="caution">
    <text evidence="13">The sequence shown here is derived from an EMBL/GenBank/DDBJ whole genome shotgun (WGS) entry which is preliminary data.</text>
</comment>
<dbReference type="AlphaFoldDB" id="A0A494Z323"/>
<keyword evidence="8 12" id="KW-0472">Membrane</keyword>
<comment type="subcellular location">
    <subcellularLocation>
        <location evidence="1">Cell membrane</location>
        <topology evidence="1">Multi-pass membrane protein</topology>
    </subcellularLocation>
</comment>
<sequence length="1224" mass="138370">MKIIDKRWLVFIVLIIILASGLSFLALNQESHSTQVDNSLSDTTRMNIALVNEDRGAVFNNGELAFGDAFVKSLDKNDNHEWYVVSRGIAESGLENNQYDMMIVIPNDFSEKALSIESEAPEQVVLNYKINTSNNEKVKTEAEKTASTILNDFNRQIIDVYFASIIGNLQVAQDNIANIVDKQRMYTNTYNNEIYSPLDSYTSQFSSIKDNTQISKDRFSGFEETMENYETQLVEGTELEQNYLSTIKEVSELGESNSLVLLDYYDSFNQFNHALNHNNVESKLQELQASNRMIQDQFHKRDNVPVTTYSQIKKQEDNIVSGVAALQTHLQTSLTKVEKAQQLLEASLNPEGENSFQDNVRERLETLFSTAFTEDDQLNINKLFENPDGNVRSYINEQIRRLPSLNVEEFEGYDLPSETLTDIKNVIAVTNKYNQEMEYVKPDEEDEEILSEYINRLKDQLANNGVTMRDTVILPENKESDQLFTLNIPEGFSIKKLELTLPGGKNITVHDLEDNKLILPKNKEGQFSVELTLLLNDIDKKLNVFKPLTWSWEINQEYTTKDTDSKPEIDESDDISDNESNAKEDDSEIIRDDNTQRDENTSTNSVGETSENEKQTEVTSVEETTETDLVNEENPSSEEAESEGTDEVDSINDDSDENVSDNEVDSGDINVGKDNANNNDTSDTEDESNESSDETENKNENGEDKDENQEPQEPQEPIVEKVKEINNTIHHKVMNSIDNMDNVTKDLYQRVINTVSPYEKLFTMYEIYFGFDMDSKELIEELSDNQLTDLASGKELSLYYLFNEKDIAELLQDYVVKQVTADVTEEIRNPLEKLQERIQLFHLELNTANQNVDNLAARVDETTNQAAILNENLEGLLGDVANWRENSLNLVEQQNEVVANDDSETTAILNLGNEFQPLLTKSELLANQAETNVNSAEGVYETFDTIDQQADVIQTSGVNIVTQAEVLSENMTNKLLQDQDFASNFADVLANSRIGERQNENLYDFLSNPVLTSNEGTIRGASTSDTFTPYYLVLICFIIVLFTAYVISTLYQKKSEGDQFETEKTLISLNTPITIVTAGIGVLEGIIVGVVSSYYLPISDANMILLIALIILLTTAMLLIATYLLRQLRMIGMFLLLTVLSLYLFLTDALGATTRGMEFLEIISPLQYVEALLNRLNQGTVNYFISFLVIIGMAILGVFANLLVVRYGKQKGDLDEDERKTEAI</sequence>
<evidence type="ECO:0000256" key="11">
    <source>
        <dbReference type="SAM" id="MobiDB-lite"/>
    </source>
</evidence>
<feature type="transmembrane region" description="Helical" evidence="12">
    <location>
        <begin position="1030"/>
        <end position="1051"/>
    </location>
</feature>
<dbReference type="PANTHER" id="PTHR43077:SF10">
    <property type="entry name" value="TRANSPORT PERMEASE PROTEIN"/>
    <property type="match status" value="1"/>
</dbReference>
<dbReference type="OrthoDB" id="4974788at2"/>
<feature type="compositionally biased region" description="Basic and acidic residues" evidence="11">
    <location>
        <begin position="580"/>
        <end position="600"/>
    </location>
</feature>
<dbReference type="PANTHER" id="PTHR43077">
    <property type="entry name" value="TRANSPORT PERMEASE YVFS-RELATED"/>
    <property type="match status" value="1"/>
</dbReference>
<feature type="transmembrane region" description="Helical" evidence="12">
    <location>
        <begin position="1072"/>
        <end position="1097"/>
    </location>
</feature>
<comment type="subunit">
    <text evidence="9">Homodimer. Interacts with EssB.</text>
</comment>
<name>A0A494Z323_9BACI</name>
<feature type="compositionally biased region" description="Acidic residues" evidence="11">
    <location>
        <begin position="623"/>
        <end position="666"/>
    </location>
</feature>
<keyword evidence="10" id="KW-0175">Coiled coil</keyword>
<keyword evidence="6 12" id="KW-1133">Transmembrane helix</keyword>
<feature type="region of interest" description="Disordered" evidence="11">
    <location>
        <begin position="560"/>
        <end position="717"/>
    </location>
</feature>
<keyword evidence="4" id="KW-1003">Cell membrane</keyword>
<feature type="compositionally biased region" description="Acidic residues" evidence="11">
    <location>
        <begin position="682"/>
        <end position="694"/>
    </location>
</feature>
<dbReference type="GO" id="GO:0005886">
    <property type="term" value="C:plasma membrane"/>
    <property type="evidence" value="ECO:0007669"/>
    <property type="project" value="UniProtKB-SubCell"/>
</dbReference>
<evidence type="ECO:0000256" key="10">
    <source>
        <dbReference type="SAM" id="Coils"/>
    </source>
</evidence>